<protein>
    <submittedName>
        <fullName evidence="2">Uncharacterized protein</fullName>
    </submittedName>
</protein>
<keyword evidence="1" id="KW-0812">Transmembrane</keyword>
<keyword evidence="1" id="KW-1133">Transmembrane helix</keyword>
<keyword evidence="1" id="KW-0472">Membrane</keyword>
<keyword evidence="3" id="KW-1185">Reference proteome</keyword>
<name>A0AAV3Y9T7_9GAST</name>
<feature type="transmembrane region" description="Helical" evidence="1">
    <location>
        <begin position="21"/>
        <end position="39"/>
    </location>
</feature>
<accession>A0AAV3Y9T7</accession>
<organism evidence="2 3">
    <name type="scientific">Plakobranchus ocellatus</name>
    <dbReference type="NCBI Taxonomy" id="259542"/>
    <lineage>
        <taxon>Eukaryota</taxon>
        <taxon>Metazoa</taxon>
        <taxon>Spiralia</taxon>
        <taxon>Lophotrochozoa</taxon>
        <taxon>Mollusca</taxon>
        <taxon>Gastropoda</taxon>
        <taxon>Heterobranchia</taxon>
        <taxon>Euthyneura</taxon>
        <taxon>Panpulmonata</taxon>
        <taxon>Sacoglossa</taxon>
        <taxon>Placobranchoidea</taxon>
        <taxon>Plakobranchidae</taxon>
        <taxon>Plakobranchus</taxon>
    </lineage>
</organism>
<sequence length="103" mass="11598">MYIKTPRPLIGLVVRGENSSIIILSICLGFVTTPLYFWLNLYWTTTTADVTGVTFQAASLQDLLHACLIRHASFTACARVDHKNLHAWFGFAEEASWIMSFLC</sequence>
<evidence type="ECO:0000313" key="3">
    <source>
        <dbReference type="Proteomes" id="UP000735302"/>
    </source>
</evidence>
<evidence type="ECO:0000313" key="2">
    <source>
        <dbReference type="EMBL" id="GFN79723.1"/>
    </source>
</evidence>
<dbReference type="EMBL" id="BLXT01000722">
    <property type="protein sequence ID" value="GFN79723.1"/>
    <property type="molecule type" value="Genomic_DNA"/>
</dbReference>
<dbReference type="AlphaFoldDB" id="A0AAV3Y9T7"/>
<gene>
    <name evidence="2" type="ORF">PoB_000622900</name>
</gene>
<reference evidence="2 3" key="1">
    <citation type="journal article" date="2021" name="Elife">
        <title>Chloroplast acquisition without the gene transfer in kleptoplastic sea slugs, Plakobranchus ocellatus.</title>
        <authorList>
            <person name="Maeda T."/>
            <person name="Takahashi S."/>
            <person name="Yoshida T."/>
            <person name="Shimamura S."/>
            <person name="Takaki Y."/>
            <person name="Nagai Y."/>
            <person name="Toyoda A."/>
            <person name="Suzuki Y."/>
            <person name="Arimoto A."/>
            <person name="Ishii H."/>
            <person name="Satoh N."/>
            <person name="Nishiyama T."/>
            <person name="Hasebe M."/>
            <person name="Maruyama T."/>
            <person name="Minagawa J."/>
            <person name="Obokata J."/>
            <person name="Shigenobu S."/>
        </authorList>
    </citation>
    <scope>NUCLEOTIDE SEQUENCE [LARGE SCALE GENOMIC DNA]</scope>
</reference>
<proteinExistence type="predicted"/>
<comment type="caution">
    <text evidence="2">The sequence shown here is derived from an EMBL/GenBank/DDBJ whole genome shotgun (WGS) entry which is preliminary data.</text>
</comment>
<evidence type="ECO:0000256" key="1">
    <source>
        <dbReference type="SAM" id="Phobius"/>
    </source>
</evidence>
<dbReference type="Proteomes" id="UP000735302">
    <property type="component" value="Unassembled WGS sequence"/>
</dbReference>